<dbReference type="SUPFAM" id="SSF56524">
    <property type="entry name" value="Oxidoreductase molybdopterin-binding domain"/>
    <property type="match status" value="1"/>
</dbReference>
<dbReference type="AlphaFoldDB" id="A0A7V4DH88"/>
<name>A0A7V4DH88_9BACT</name>
<protein>
    <recommendedName>
        <fullName evidence="1">Oxidoreductase molybdopterin-binding domain-containing protein</fullName>
    </recommendedName>
</protein>
<proteinExistence type="predicted"/>
<organism evidence="2">
    <name type="scientific">Candidatus Caldatribacterium californiense</name>
    <dbReference type="NCBI Taxonomy" id="1454726"/>
    <lineage>
        <taxon>Bacteria</taxon>
        <taxon>Pseudomonadati</taxon>
        <taxon>Atribacterota</taxon>
        <taxon>Atribacteria</taxon>
        <taxon>Atribacterales</taxon>
        <taxon>Candidatus Caldatribacteriaceae</taxon>
        <taxon>Candidatus Caldatribacterium</taxon>
    </lineage>
</organism>
<dbReference type="EMBL" id="DTEN01000314">
    <property type="protein sequence ID" value="HGI75559.1"/>
    <property type="molecule type" value="Genomic_DNA"/>
</dbReference>
<dbReference type="PANTHER" id="PTHR19372:SF7">
    <property type="entry name" value="SULFITE OXIDASE, MITOCHONDRIAL"/>
    <property type="match status" value="1"/>
</dbReference>
<feature type="domain" description="Oxidoreductase molybdopterin-binding" evidence="1">
    <location>
        <begin position="66"/>
        <end position="203"/>
    </location>
</feature>
<dbReference type="Gene3D" id="3.90.420.10">
    <property type="entry name" value="Oxidoreductase, molybdopterin-binding domain"/>
    <property type="match status" value="1"/>
</dbReference>
<dbReference type="GO" id="GO:0008482">
    <property type="term" value="F:sulfite oxidase activity"/>
    <property type="evidence" value="ECO:0007669"/>
    <property type="project" value="TreeGrafter"/>
</dbReference>
<dbReference type="GO" id="GO:0020037">
    <property type="term" value="F:heme binding"/>
    <property type="evidence" value="ECO:0007669"/>
    <property type="project" value="TreeGrafter"/>
</dbReference>
<sequence length="204" mass="23299">MKRYPTVLAILGVFVLLFDVGLAGERVKLPPDTPKSQIIHMNPAEVDASLLPIDPTPTLNTTGVPPKDFDLSSWYLEVKGKSVGKELRLSYEDLQKLPTVKKKVLLICPGFFADYAEWEGVPLQEILKLAEVKEYRKILFVGLDNYRAQFSWEELEGEKVDLLFLALRVNGEKLPKEHGFPVRLVAEDFYGSRWVKWIREIVVE</sequence>
<dbReference type="InterPro" id="IPR008335">
    <property type="entry name" value="Mopterin_OxRdtase_euk"/>
</dbReference>
<dbReference type="PANTHER" id="PTHR19372">
    <property type="entry name" value="SULFITE REDUCTASE"/>
    <property type="match status" value="1"/>
</dbReference>
<comment type="caution">
    <text evidence="2">The sequence shown here is derived from an EMBL/GenBank/DDBJ whole genome shotgun (WGS) entry which is preliminary data.</text>
</comment>
<dbReference type="CDD" id="cd00321">
    <property type="entry name" value="SO_family_Moco"/>
    <property type="match status" value="1"/>
</dbReference>
<dbReference type="GO" id="GO:0043546">
    <property type="term" value="F:molybdopterin cofactor binding"/>
    <property type="evidence" value="ECO:0007669"/>
    <property type="project" value="TreeGrafter"/>
</dbReference>
<evidence type="ECO:0000313" key="2">
    <source>
        <dbReference type="EMBL" id="HGI75559.1"/>
    </source>
</evidence>
<reference evidence="2" key="1">
    <citation type="journal article" date="2020" name="mSystems">
        <title>Genome- and Community-Level Interaction Insights into Carbon Utilization and Element Cycling Functions of Hydrothermarchaeota in Hydrothermal Sediment.</title>
        <authorList>
            <person name="Zhou Z."/>
            <person name="Liu Y."/>
            <person name="Xu W."/>
            <person name="Pan J."/>
            <person name="Luo Z.H."/>
            <person name="Li M."/>
        </authorList>
    </citation>
    <scope>NUCLEOTIDE SEQUENCE [LARGE SCALE GENOMIC DNA]</scope>
    <source>
        <strain evidence="2">SpSt-716</strain>
    </source>
</reference>
<evidence type="ECO:0000259" key="1">
    <source>
        <dbReference type="Pfam" id="PF00174"/>
    </source>
</evidence>
<gene>
    <name evidence="2" type="ORF">ENU96_07780</name>
</gene>
<dbReference type="Pfam" id="PF00174">
    <property type="entry name" value="Oxidored_molyb"/>
    <property type="match status" value="1"/>
</dbReference>
<dbReference type="InterPro" id="IPR000572">
    <property type="entry name" value="OxRdtase_Mopterin-bd_dom"/>
</dbReference>
<dbReference type="GO" id="GO:0006790">
    <property type="term" value="P:sulfur compound metabolic process"/>
    <property type="evidence" value="ECO:0007669"/>
    <property type="project" value="TreeGrafter"/>
</dbReference>
<dbReference type="InterPro" id="IPR036374">
    <property type="entry name" value="OxRdtase_Mopterin-bd_sf"/>
</dbReference>
<accession>A0A7V4DH88</accession>
<dbReference type="PRINTS" id="PR00407">
    <property type="entry name" value="EUMOPTERIN"/>
</dbReference>